<dbReference type="PROSITE" id="PS51882">
    <property type="entry name" value="G_ALPHA"/>
    <property type="match status" value="1"/>
</dbReference>
<evidence type="ECO:0000256" key="3">
    <source>
        <dbReference type="ARBA" id="ARBA00023134"/>
    </source>
</evidence>
<dbReference type="GO" id="GO:0005525">
    <property type="term" value="F:GTP binding"/>
    <property type="evidence" value="ECO:0007669"/>
    <property type="project" value="UniProtKB-KW"/>
</dbReference>
<comment type="caution">
    <text evidence="8">The sequence shown here is derived from an EMBL/GenBank/DDBJ whole genome shotgun (WGS) entry which is preliminary data.</text>
</comment>
<dbReference type="InterPro" id="IPR027417">
    <property type="entry name" value="P-loop_NTPase"/>
</dbReference>
<feature type="binding site" evidence="5">
    <location>
        <begin position="391"/>
        <end position="394"/>
    </location>
    <ligand>
        <name>GTP</name>
        <dbReference type="ChEBI" id="CHEBI:37565"/>
    </ligand>
</feature>
<evidence type="ECO:0000256" key="4">
    <source>
        <dbReference type="ARBA" id="ARBA00023224"/>
    </source>
</evidence>
<dbReference type="EMBL" id="JARJCM010000025">
    <property type="protein sequence ID" value="KAJ7039877.1"/>
    <property type="molecule type" value="Genomic_DNA"/>
</dbReference>
<dbReference type="GO" id="GO:0001664">
    <property type="term" value="F:G protein-coupled receptor binding"/>
    <property type="evidence" value="ECO:0007669"/>
    <property type="project" value="TreeGrafter"/>
</dbReference>
<dbReference type="SMART" id="SM00275">
    <property type="entry name" value="G_alpha"/>
    <property type="match status" value="1"/>
</dbReference>
<evidence type="ECO:0000256" key="7">
    <source>
        <dbReference type="SAM" id="MobiDB-lite"/>
    </source>
</evidence>
<organism evidence="8 9">
    <name type="scientific">Mycena alexandri</name>
    <dbReference type="NCBI Taxonomy" id="1745969"/>
    <lineage>
        <taxon>Eukaryota</taxon>
        <taxon>Fungi</taxon>
        <taxon>Dikarya</taxon>
        <taxon>Basidiomycota</taxon>
        <taxon>Agaricomycotina</taxon>
        <taxon>Agaricomycetes</taxon>
        <taxon>Agaricomycetidae</taxon>
        <taxon>Agaricales</taxon>
        <taxon>Marasmiineae</taxon>
        <taxon>Mycenaceae</taxon>
        <taxon>Mycena</taxon>
    </lineage>
</organism>
<dbReference type="Pfam" id="PF00503">
    <property type="entry name" value="G-alpha"/>
    <property type="match status" value="1"/>
</dbReference>
<dbReference type="GO" id="GO:0005834">
    <property type="term" value="C:heterotrimeric G-protein complex"/>
    <property type="evidence" value="ECO:0007669"/>
    <property type="project" value="TreeGrafter"/>
</dbReference>
<keyword evidence="1 6" id="KW-0479">Metal-binding</keyword>
<name>A0AAD6X7U0_9AGAR</name>
<dbReference type="FunFam" id="3.40.50.300:FF:000692">
    <property type="entry name" value="Guanine nucleotide-binding protein subunit alpha"/>
    <property type="match status" value="1"/>
</dbReference>
<dbReference type="GO" id="GO:0031683">
    <property type="term" value="F:G-protein beta/gamma-subunit complex binding"/>
    <property type="evidence" value="ECO:0007669"/>
    <property type="project" value="InterPro"/>
</dbReference>
<feature type="binding site" evidence="5">
    <location>
        <begin position="292"/>
        <end position="298"/>
    </location>
    <ligand>
        <name>GTP</name>
        <dbReference type="ChEBI" id="CHEBI:37565"/>
    </ligand>
</feature>
<dbReference type="GO" id="GO:0046872">
    <property type="term" value="F:metal ion binding"/>
    <property type="evidence" value="ECO:0007669"/>
    <property type="project" value="UniProtKB-KW"/>
</dbReference>
<keyword evidence="4" id="KW-0807">Transducer</keyword>
<accession>A0AAD6X7U0</accession>
<feature type="region of interest" description="Disordered" evidence="7">
    <location>
        <begin position="175"/>
        <end position="199"/>
    </location>
</feature>
<dbReference type="Proteomes" id="UP001218188">
    <property type="component" value="Unassembled WGS sequence"/>
</dbReference>
<dbReference type="GO" id="GO:0003924">
    <property type="term" value="F:GTPase activity"/>
    <property type="evidence" value="ECO:0007669"/>
    <property type="project" value="InterPro"/>
</dbReference>
<keyword evidence="2 5" id="KW-0547">Nucleotide-binding</keyword>
<keyword evidence="9" id="KW-1185">Reference proteome</keyword>
<feature type="compositionally biased region" description="Basic and acidic residues" evidence="7">
    <location>
        <begin position="183"/>
        <end position="194"/>
    </location>
</feature>
<gene>
    <name evidence="8" type="ORF">C8F04DRAFT_1085195</name>
</gene>
<dbReference type="SUPFAM" id="SSF52540">
    <property type="entry name" value="P-loop containing nucleoside triphosphate hydrolases"/>
    <property type="match status" value="1"/>
</dbReference>
<dbReference type="PANTHER" id="PTHR10218:SF360">
    <property type="entry name" value="GUANINE NUCLEOTIDE-BINDING PROTEIN SUBUNIT ALPHA HOMOLOG"/>
    <property type="match status" value="1"/>
</dbReference>
<dbReference type="AlphaFoldDB" id="A0AAD6X7U0"/>
<reference evidence="8" key="1">
    <citation type="submission" date="2023-03" db="EMBL/GenBank/DDBJ databases">
        <title>Massive genome expansion in bonnet fungi (Mycena s.s.) driven by repeated elements and novel gene families across ecological guilds.</title>
        <authorList>
            <consortium name="Lawrence Berkeley National Laboratory"/>
            <person name="Harder C.B."/>
            <person name="Miyauchi S."/>
            <person name="Viragh M."/>
            <person name="Kuo A."/>
            <person name="Thoen E."/>
            <person name="Andreopoulos B."/>
            <person name="Lu D."/>
            <person name="Skrede I."/>
            <person name="Drula E."/>
            <person name="Henrissat B."/>
            <person name="Morin E."/>
            <person name="Kohler A."/>
            <person name="Barry K."/>
            <person name="LaButti K."/>
            <person name="Morin E."/>
            <person name="Salamov A."/>
            <person name="Lipzen A."/>
            <person name="Mereny Z."/>
            <person name="Hegedus B."/>
            <person name="Baldrian P."/>
            <person name="Stursova M."/>
            <person name="Weitz H."/>
            <person name="Taylor A."/>
            <person name="Grigoriev I.V."/>
            <person name="Nagy L.G."/>
            <person name="Martin F."/>
            <person name="Kauserud H."/>
        </authorList>
    </citation>
    <scope>NUCLEOTIDE SEQUENCE</scope>
    <source>
        <strain evidence="8">CBHHK200</strain>
    </source>
</reference>
<keyword evidence="6" id="KW-0460">Magnesium</keyword>
<dbReference type="PRINTS" id="PR00318">
    <property type="entry name" value="GPROTEINA"/>
</dbReference>
<evidence type="ECO:0000256" key="2">
    <source>
        <dbReference type="ARBA" id="ARBA00022741"/>
    </source>
</evidence>
<dbReference type="Gene3D" id="3.40.50.300">
    <property type="entry name" value="P-loop containing nucleotide triphosphate hydrolases"/>
    <property type="match status" value="2"/>
</dbReference>
<evidence type="ECO:0000256" key="1">
    <source>
        <dbReference type="ARBA" id="ARBA00022723"/>
    </source>
</evidence>
<dbReference type="PANTHER" id="PTHR10218">
    <property type="entry name" value="GTP-BINDING PROTEIN ALPHA SUBUNIT"/>
    <property type="match status" value="1"/>
</dbReference>
<evidence type="ECO:0000313" key="8">
    <source>
        <dbReference type="EMBL" id="KAJ7039877.1"/>
    </source>
</evidence>
<dbReference type="GO" id="GO:0007188">
    <property type="term" value="P:adenylate cyclase-modulating G protein-coupled receptor signaling pathway"/>
    <property type="evidence" value="ECO:0007669"/>
    <property type="project" value="TreeGrafter"/>
</dbReference>
<sequence>MHDRHKYPHFQNPCPDCPSHPPMLPQRRNVWPPPPSAAESEVERLARVEAEREAKRVSNAIDDALAQEREQRKRPANAKILLLGQAESGKSTILKNFQLYFAPKAFQAETEAWRPVIHLNLIRSVNFILGLLEIRHPSTYSNDQAPSSPDSALSGQLRRLSISLAPLRQVEETLSNRIAGSRPPEEYSEADRYHPSKASEISVRSGSGWTAFLRFRRSSTSPSDRNEKAEELQTRRILSACAGDIMTLWAAPEVQQGLKDREITLQEQSGFFLDEVQRICQDDYLPTSDDILRARVHTVGPEEHVIHMESGHENMKSWTVYDMGGSTSQRVAWAQFFDDVHVIIFLAPISAFNETLAENPTVNRLADSLKLWRTICSNKLLLSVEFILFLNKVDILTRKIQSGIRFAEHVTSFRNKPNEPKEVIKYLSDAFATINQTYSPRKRKMHRHVTCAIDTRATSIVINDIREVILLNALASTNIL</sequence>
<feature type="binding site" evidence="6">
    <location>
        <position position="298"/>
    </location>
    <ligand>
        <name>Mg(2+)</name>
        <dbReference type="ChEBI" id="CHEBI:18420"/>
    </ligand>
</feature>
<dbReference type="SUPFAM" id="SSF47895">
    <property type="entry name" value="Transducin (alpha subunit), insertion domain"/>
    <property type="match status" value="1"/>
</dbReference>
<proteinExistence type="predicted"/>
<dbReference type="InterPro" id="IPR011025">
    <property type="entry name" value="GproteinA_insert"/>
</dbReference>
<dbReference type="InterPro" id="IPR001019">
    <property type="entry name" value="Gprotein_alpha_su"/>
</dbReference>
<feature type="region of interest" description="Disordered" evidence="7">
    <location>
        <begin position="18"/>
        <end position="38"/>
    </location>
</feature>
<keyword evidence="3 5" id="KW-0342">GTP-binding</keyword>
<feature type="binding site" evidence="5">
    <location>
        <position position="452"/>
    </location>
    <ligand>
        <name>GTP</name>
        <dbReference type="ChEBI" id="CHEBI:37565"/>
    </ligand>
</feature>
<evidence type="ECO:0000256" key="5">
    <source>
        <dbReference type="PIRSR" id="PIRSR601019-1"/>
    </source>
</evidence>
<evidence type="ECO:0000256" key="6">
    <source>
        <dbReference type="PIRSR" id="PIRSR601019-2"/>
    </source>
</evidence>
<evidence type="ECO:0000313" key="9">
    <source>
        <dbReference type="Proteomes" id="UP001218188"/>
    </source>
</evidence>
<dbReference type="GO" id="GO:0005737">
    <property type="term" value="C:cytoplasm"/>
    <property type="evidence" value="ECO:0007669"/>
    <property type="project" value="TreeGrafter"/>
</dbReference>
<protein>
    <submittedName>
        <fullName evidence="8">Guanine nucleotide binding protein, alpha subunit</fullName>
    </submittedName>
</protein>